<comment type="caution">
    <text evidence="1">The sequence shown here is derived from an EMBL/GenBank/DDBJ whole genome shotgun (WGS) entry which is preliminary data.</text>
</comment>
<evidence type="ECO:0000313" key="2">
    <source>
        <dbReference type="Proteomes" id="UP000822688"/>
    </source>
</evidence>
<dbReference type="AlphaFoldDB" id="A0A8T0IU09"/>
<reference evidence="1" key="1">
    <citation type="submission" date="2020-06" db="EMBL/GenBank/DDBJ databases">
        <title>WGS assembly of Ceratodon purpureus strain R40.</title>
        <authorList>
            <person name="Carey S.B."/>
            <person name="Jenkins J."/>
            <person name="Shu S."/>
            <person name="Lovell J.T."/>
            <person name="Sreedasyam A."/>
            <person name="Maumus F."/>
            <person name="Tiley G.P."/>
            <person name="Fernandez-Pozo N."/>
            <person name="Barry K."/>
            <person name="Chen C."/>
            <person name="Wang M."/>
            <person name="Lipzen A."/>
            <person name="Daum C."/>
            <person name="Saski C.A."/>
            <person name="Payton A.C."/>
            <person name="Mcbreen J.C."/>
            <person name="Conrad R.E."/>
            <person name="Kollar L.M."/>
            <person name="Olsson S."/>
            <person name="Huttunen S."/>
            <person name="Landis J.B."/>
            <person name="Wickett N.J."/>
            <person name="Johnson M.G."/>
            <person name="Rensing S.A."/>
            <person name="Grimwood J."/>
            <person name="Schmutz J."/>
            <person name="Mcdaniel S.F."/>
        </authorList>
    </citation>
    <scope>NUCLEOTIDE SEQUENCE</scope>
    <source>
        <strain evidence="1">R40</strain>
    </source>
</reference>
<proteinExistence type="predicted"/>
<gene>
    <name evidence="1" type="ORF">KC19_2G044200</name>
</gene>
<protein>
    <submittedName>
        <fullName evidence="1">Uncharacterized protein</fullName>
    </submittedName>
</protein>
<name>A0A8T0IU09_CERPU</name>
<sequence>MFASALTFYHFEVPVPHNSNPAPDLDANQFTDDNGGLLFLQYGLGSLALSKEILPILEGQQTSIFVQFLSSQTIIELPAGLFLHDSGPRGAGQSSGVASICCLDHLDVKLD</sequence>
<dbReference type="EMBL" id="CM026422">
    <property type="protein sequence ID" value="KAG0585853.1"/>
    <property type="molecule type" value="Genomic_DNA"/>
</dbReference>
<keyword evidence="2" id="KW-1185">Reference proteome</keyword>
<accession>A0A8T0IU09</accession>
<evidence type="ECO:0000313" key="1">
    <source>
        <dbReference type="EMBL" id="KAG0585853.1"/>
    </source>
</evidence>
<dbReference type="Proteomes" id="UP000822688">
    <property type="component" value="Chromosome 2"/>
</dbReference>
<organism evidence="1 2">
    <name type="scientific">Ceratodon purpureus</name>
    <name type="common">Fire moss</name>
    <name type="synonym">Dicranum purpureum</name>
    <dbReference type="NCBI Taxonomy" id="3225"/>
    <lineage>
        <taxon>Eukaryota</taxon>
        <taxon>Viridiplantae</taxon>
        <taxon>Streptophyta</taxon>
        <taxon>Embryophyta</taxon>
        <taxon>Bryophyta</taxon>
        <taxon>Bryophytina</taxon>
        <taxon>Bryopsida</taxon>
        <taxon>Dicranidae</taxon>
        <taxon>Pseudoditrichales</taxon>
        <taxon>Ditrichaceae</taxon>
        <taxon>Ceratodon</taxon>
    </lineage>
</organism>